<name>A0A5S4V2K2_9MICO</name>
<sequence>MSTTTKWTRRSILAVGLWAWVAVAVFATACIGVWLRESFWLMDHTLRANAVAGGMPWLILGAALSVVTLICGRLVGGRWWDSTLAVTPAIVVVFVELITGVAMTLYGHVLFLPAVVIAIIGIGGVIHATVRRLRQMPDPTPERTDRAAPPTPGA</sequence>
<dbReference type="PROSITE" id="PS51257">
    <property type="entry name" value="PROKAR_LIPOPROTEIN"/>
    <property type="match status" value="1"/>
</dbReference>
<dbReference type="RefSeq" id="WP_148732656.1">
    <property type="nucleotide sequence ID" value="NZ_VSSB01000001.1"/>
</dbReference>
<protein>
    <submittedName>
        <fullName evidence="2">Uncharacterized protein</fullName>
    </submittedName>
</protein>
<evidence type="ECO:0000256" key="1">
    <source>
        <dbReference type="SAM" id="Phobius"/>
    </source>
</evidence>
<evidence type="ECO:0000313" key="3">
    <source>
        <dbReference type="Proteomes" id="UP000325243"/>
    </source>
</evidence>
<feature type="transmembrane region" description="Helical" evidence="1">
    <location>
        <begin position="83"/>
        <end position="103"/>
    </location>
</feature>
<gene>
    <name evidence="2" type="ORF">FYC51_05685</name>
</gene>
<reference evidence="2 3" key="1">
    <citation type="submission" date="2019-08" db="EMBL/GenBank/DDBJ databases">
        <authorList>
            <person name="Hu J."/>
        </authorList>
    </citation>
    <scope>NUCLEOTIDE SEQUENCE [LARGE SCALE GENOMIC DNA]</scope>
    <source>
        <strain evidence="2 3">NEAU-184</strain>
    </source>
</reference>
<organism evidence="2 3">
    <name type="scientific">Agromyces mariniharenae</name>
    <dbReference type="NCBI Taxonomy" id="2604423"/>
    <lineage>
        <taxon>Bacteria</taxon>
        <taxon>Bacillati</taxon>
        <taxon>Actinomycetota</taxon>
        <taxon>Actinomycetes</taxon>
        <taxon>Micrococcales</taxon>
        <taxon>Microbacteriaceae</taxon>
        <taxon>Agromyces</taxon>
    </lineage>
</organism>
<keyword evidence="1" id="KW-1133">Transmembrane helix</keyword>
<comment type="caution">
    <text evidence="2">The sequence shown here is derived from an EMBL/GenBank/DDBJ whole genome shotgun (WGS) entry which is preliminary data.</text>
</comment>
<accession>A0A5S4V2K2</accession>
<feature type="transmembrane region" description="Helical" evidence="1">
    <location>
        <begin position="12"/>
        <end position="35"/>
    </location>
</feature>
<feature type="transmembrane region" description="Helical" evidence="1">
    <location>
        <begin position="55"/>
        <end position="76"/>
    </location>
</feature>
<dbReference type="EMBL" id="VSSB01000001">
    <property type="protein sequence ID" value="TYL53186.1"/>
    <property type="molecule type" value="Genomic_DNA"/>
</dbReference>
<keyword evidence="3" id="KW-1185">Reference proteome</keyword>
<feature type="transmembrane region" description="Helical" evidence="1">
    <location>
        <begin position="109"/>
        <end position="130"/>
    </location>
</feature>
<proteinExistence type="predicted"/>
<keyword evidence="1" id="KW-0472">Membrane</keyword>
<dbReference type="Proteomes" id="UP000325243">
    <property type="component" value="Unassembled WGS sequence"/>
</dbReference>
<evidence type="ECO:0000313" key="2">
    <source>
        <dbReference type="EMBL" id="TYL53186.1"/>
    </source>
</evidence>
<dbReference type="AlphaFoldDB" id="A0A5S4V2K2"/>
<keyword evidence="1" id="KW-0812">Transmembrane</keyword>